<reference evidence="6" key="1">
    <citation type="submission" date="2021-01" db="EMBL/GenBank/DDBJ databases">
        <title>Whole genome shotgun sequence of Virgisporangium ochraceum NBRC 16418.</title>
        <authorList>
            <person name="Komaki H."/>
            <person name="Tamura T."/>
        </authorList>
    </citation>
    <scope>NUCLEOTIDE SEQUENCE</scope>
    <source>
        <strain evidence="6">NBRC 16418</strain>
    </source>
</reference>
<dbReference type="PANTHER" id="PTHR30055:SF234">
    <property type="entry name" value="HTH-TYPE TRANSCRIPTIONAL REGULATOR BETI"/>
    <property type="match status" value="1"/>
</dbReference>
<evidence type="ECO:0000256" key="1">
    <source>
        <dbReference type="ARBA" id="ARBA00023015"/>
    </source>
</evidence>
<dbReference type="InterPro" id="IPR036271">
    <property type="entry name" value="Tet_transcr_reg_TetR-rel_C_sf"/>
</dbReference>
<evidence type="ECO:0000313" key="6">
    <source>
        <dbReference type="EMBL" id="GIJ75047.1"/>
    </source>
</evidence>
<dbReference type="AlphaFoldDB" id="A0A8J4A398"/>
<keyword evidence="7" id="KW-1185">Reference proteome</keyword>
<proteinExistence type="predicted"/>
<dbReference type="Pfam" id="PF00440">
    <property type="entry name" value="TetR_N"/>
    <property type="match status" value="1"/>
</dbReference>
<comment type="caution">
    <text evidence="6">The sequence shown here is derived from an EMBL/GenBank/DDBJ whole genome shotgun (WGS) entry which is preliminary data.</text>
</comment>
<gene>
    <name evidence="6" type="ORF">Voc01_099640</name>
</gene>
<dbReference type="EMBL" id="BOPH01000148">
    <property type="protein sequence ID" value="GIJ75047.1"/>
    <property type="molecule type" value="Genomic_DNA"/>
</dbReference>
<accession>A0A8J4A398</accession>
<evidence type="ECO:0000256" key="4">
    <source>
        <dbReference type="PROSITE-ProRule" id="PRU00335"/>
    </source>
</evidence>
<dbReference type="GO" id="GO:0003700">
    <property type="term" value="F:DNA-binding transcription factor activity"/>
    <property type="evidence" value="ECO:0007669"/>
    <property type="project" value="TreeGrafter"/>
</dbReference>
<evidence type="ECO:0000256" key="3">
    <source>
        <dbReference type="ARBA" id="ARBA00023163"/>
    </source>
</evidence>
<sequence>MTHSALGTARRADARHNVARILRAAVTCLGRDPAASMNDIAREAGVGRVTVYAHYPSREALVEAAMVHVLAEGDEVLATVDLTGDPRDGLRALIEAGWMLLAQSTSVLEAALAALPPGRVQDLHAGPEQRIHDLVRRGQALGVFRTDLPARWLASVLHHLLHGAVADVAAGRLDPADAPRYLSAVTLAAYGATGA</sequence>
<dbReference type="SUPFAM" id="SSF48498">
    <property type="entry name" value="Tetracyclin repressor-like, C-terminal domain"/>
    <property type="match status" value="1"/>
</dbReference>
<organism evidence="6 7">
    <name type="scientific">Virgisporangium ochraceum</name>
    <dbReference type="NCBI Taxonomy" id="65505"/>
    <lineage>
        <taxon>Bacteria</taxon>
        <taxon>Bacillati</taxon>
        <taxon>Actinomycetota</taxon>
        <taxon>Actinomycetes</taxon>
        <taxon>Micromonosporales</taxon>
        <taxon>Micromonosporaceae</taxon>
        <taxon>Virgisporangium</taxon>
    </lineage>
</organism>
<dbReference type="PANTHER" id="PTHR30055">
    <property type="entry name" value="HTH-TYPE TRANSCRIPTIONAL REGULATOR RUTR"/>
    <property type="match status" value="1"/>
</dbReference>
<keyword evidence="3" id="KW-0804">Transcription</keyword>
<dbReference type="InterPro" id="IPR001647">
    <property type="entry name" value="HTH_TetR"/>
</dbReference>
<name>A0A8J4A398_9ACTN</name>
<protein>
    <submittedName>
        <fullName evidence="6">TetR family transcriptional regulator</fullName>
    </submittedName>
</protein>
<feature type="DNA-binding region" description="H-T-H motif" evidence="4">
    <location>
        <begin position="36"/>
        <end position="55"/>
    </location>
</feature>
<dbReference type="Proteomes" id="UP000635606">
    <property type="component" value="Unassembled WGS sequence"/>
</dbReference>
<evidence type="ECO:0000313" key="7">
    <source>
        <dbReference type="Proteomes" id="UP000635606"/>
    </source>
</evidence>
<evidence type="ECO:0000259" key="5">
    <source>
        <dbReference type="PROSITE" id="PS50977"/>
    </source>
</evidence>
<evidence type="ECO:0000256" key="2">
    <source>
        <dbReference type="ARBA" id="ARBA00023125"/>
    </source>
</evidence>
<dbReference type="InterPro" id="IPR009057">
    <property type="entry name" value="Homeodomain-like_sf"/>
</dbReference>
<dbReference type="InterPro" id="IPR050109">
    <property type="entry name" value="HTH-type_TetR-like_transc_reg"/>
</dbReference>
<dbReference type="GO" id="GO:0000976">
    <property type="term" value="F:transcription cis-regulatory region binding"/>
    <property type="evidence" value="ECO:0007669"/>
    <property type="project" value="TreeGrafter"/>
</dbReference>
<dbReference type="SUPFAM" id="SSF46689">
    <property type="entry name" value="Homeodomain-like"/>
    <property type="match status" value="1"/>
</dbReference>
<feature type="domain" description="HTH tetR-type" evidence="5">
    <location>
        <begin position="15"/>
        <end position="73"/>
    </location>
</feature>
<dbReference type="PROSITE" id="PS50977">
    <property type="entry name" value="HTH_TETR_2"/>
    <property type="match status" value="1"/>
</dbReference>
<keyword evidence="2 4" id="KW-0238">DNA-binding</keyword>
<dbReference type="Gene3D" id="1.10.357.10">
    <property type="entry name" value="Tetracycline Repressor, domain 2"/>
    <property type="match status" value="1"/>
</dbReference>
<keyword evidence="1" id="KW-0805">Transcription regulation</keyword>
<dbReference type="RefSeq" id="WP_203934830.1">
    <property type="nucleotide sequence ID" value="NZ_BOPH01000148.1"/>
</dbReference>